<comment type="similarity">
    <text evidence="1 2">Belongs to the small heat shock protein (HSP20) family.</text>
</comment>
<dbReference type="AlphaFoldDB" id="A0AAP3V1M2"/>
<dbReference type="PANTHER" id="PTHR11527">
    <property type="entry name" value="HEAT-SHOCK PROTEIN 20 FAMILY MEMBER"/>
    <property type="match status" value="1"/>
</dbReference>
<evidence type="ECO:0000313" key="5">
    <source>
        <dbReference type="Proteomes" id="UP001301140"/>
    </source>
</evidence>
<proteinExistence type="inferred from homology"/>
<dbReference type="InterPro" id="IPR008978">
    <property type="entry name" value="HSP20-like_chaperone"/>
</dbReference>
<name>A0AAP3V1M2_9PROT</name>
<accession>A0AAP3V1M2</accession>
<evidence type="ECO:0000259" key="3">
    <source>
        <dbReference type="PROSITE" id="PS01031"/>
    </source>
</evidence>
<protein>
    <submittedName>
        <fullName evidence="4">Hsp20/alpha crystallin family protein</fullName>
    </submittedName>
</protein>
<organism evidence="4 5">
    <name type="scientific">Marinimicrococcus flavescens</name>
    <dbReference type="NCBI Taxonomy" id="3031815"/>
    <lineage>
        <taxon>Bacteria</taxon>
        <taxon>Pseudomonadati</taxon>
        <taxon>Pseudomonadota</taxon>
        <taxon>Alphaproteobacteria</taxon>
        <taxon>Geminicoccales</taxon>
        <taxon>Geminicoccaceae</taxon>
        <taxon>Marinimicrococcus</taxon>
    </lineage>
</organism>
<dbReference type="InterPro" id="IPR002068">
    <property type="entry name" value="A-crystallin/Hsp20_dom"/>
</dbReference>
<dbReference type="Pfam" id="PF00011">
    <property type="entry name" value="HSP20"/>
    <property type="match status" value="1"/>
</dbReference>
<dbReference type="CDD" id="cd06464">
    <property type="entry name" value="ACD_sHsps-like"/>
    <property type="match status" value="1"/>
</dbReference>
<feature type="domain" description="SHSP" evidence="3">
    <location>
        <begin position="44"/>
        <end position="158"/>
    </location>
</feature>
<sequence length="162" mass="17926">MDFKALMPFGRGEQGEDPFSSMRRELDRVFDNMTRSMSLARPAVGLGAMAPRLDVKDTGEAIEVHAELPGVEEKDVEVQYAGGMLTLRGEKKQEREEKEKGYYLMERAYGSFMRQIPMPVDIDEARISARFEKGVLSVVLPKSPEAAGKVKKIEIGKAGAGS</sequence>
<dbReference type="RefSeq" id="WP_327788591.1">
    <property type="nucleotide sequence ID" value="NZ_JARGEQ010000073.1"/>
</dbReference>
<comment type="caution">
    <text evidence="4">The sequence shown here is derived from an EMBL/GenBank/DDBJ whole genome shotgun (WGS) entry which is preliminary data.</text>
</comment>
<dbReference type="Proteomes" id="UP001301140">
    <property type="component" value="Unassembled WGS sequence"/>
</dbReference>
<dbReference type="SUPFAM" id="SSF49764">
    <property type="entry name" value="HSP20-like chaperones"/>
    <property type="match status" value="1"/>
</dbReference>
<dbReference type="Gene3D" id="2.60.40.790">
    <property type="match status" value="1"/>
</dbReference>
<dbReference type="PROSITE" id="PS01031">
    <property type="entry name" value="SHSP"/>
    <property type="match status" value="1"/>
</dbReference>
<gene>
    <name evidence="4" type="ORF">PZ740_07235</name>
</gene>
<dbReference type="EMBL" id="JARGEQ010000073">
    <property type="protein sequence ID" value="MDF1586175.1"/>
    <property type="molecule type" value="Genomic_DNA"/>
</dbReference>
<reference evidence="4 5" key="1">
    <citation type="submission" date="2023-03" db="EMBL/GenBank/DDBJ databases">
        <title>YIM 152171 draft genome.</title>
        <authorList>
            <person name="Yang Z."/>
        </authorList>
    </citation>
    <scope>NUCLEOTIDE SEQUENCE [LARGE SCALE GENOMIC DNA]</scope>
    <source>
        <strain evidence="4 5">YIM 152171</strain>
    </source>
</reference>
<evidence type="ECO:0000256" key="2">
    <source>
        <dbReference type="RuleBase" id="RU003616"/>
    </source>
</evidence>
<evidence type="ECO:0000313" key="4">
    <source>
        <dbReference type="EMBL" id="MDF1586175.1"/>
    </source>
</evidence>
<evidence type="ECO:0000256" key="1">
    <source>
        <dbReference type="PROSITE-ProRule" id="PRU00285"/>
    </source>
</evidence>
<keyword evidence="5" id="KW-1185">Reference proteome</keyword>
<dbReference type="InterPro" id="IPR031107">
    <property type="entry name" value="Small_HSP"/>
</dbReference>